<feature type="binding site" evidence="10">
    <location>
        <position position="320"/>
    </location>
    <ligand>
        <name>Mg(2+)</name>
        <dbReference type="ChEBI" id="CHEBI:18420"/>
    </ligand>
</feature>
<dbReference type="SFLD" id="SFLDF00002">
    <property type="entry name" value="enolase"/>
    <property type="match status" value="1"/>
</dbReference>
<dbReference type="GO" id="GO:0004634">
    <property type="term" value="F:phosphopyruvate hydratase activity"/>
    <property type="evidence" value="ECO:0007669"/>
    <property type="project" value="UniProtKB-EC"/>
</dbReference>
<comment type="cofactor">
    <cofactor evidence="10">
        <name>Mg(2+)</name>
        <dbReference type="ChEBI" id="CHEBI:18420"/>
    </cofactor>
    <text evidence="10">Mg(2+) is required for catalysis and for stabilizing the dimer.</text>
</comment>
<dbReference type="CDD" id="cd03313">
    <property type="entry name" value="enolase"/>
    <property type="match status" value="1"/>
</dbReference>
<feature type="domain" description="Enolase C-terminal TIM barrel" evidence="11">
    <location>
        <begin position="143"/>
        <end position="432"/>
    </location>
</feature>
<keyword evidence="14" id="KW-1185">Reference proteome</keyword>
<keyword evidence="5" id="KW-0324">Glycolysis</keyword>
<dbReference type="SFLD" id="SFLDG00178">
    <property type="entry name" value="enolase"/>
    <property type="match status" value="1"/>
</dbReference>
<dbReference type="InterPro" id="IPR036849">
    <property type="entry name" value="Enolase-like_C_sf"/>
</dbReference>
<feature type="binding site" evidence="9">
    <location>
        <position position="168"/>
    </location>
    <ligand>
        <name>substrate</name>
    </ligand>
</feature>
<dbReference type="PIRSF" id="PIRSF001400">
    <property type="entry name" value="Enolase"/>
    <property type="match status" value="1"/>
</dbReference>
<keyword evidence="6" id="KW-0456">Lyase</keyword>
<keyword evidence="4 10" id="KW-0460">Magnesium</keyword>
<dbReference type="FunFam" id="3.30.390.10:FF:000001">
    <property type="entry name" value="Enolase"/>
    <property type="match status" value="1"/>
</dbReference>
<feature type="active site" description="Proton donor" evidence="8">
    <location>
        <position position="211"/>
    </location>
</feature>
<dbReference type="GO" id="GO:0006096">
    <property type="term" value="P:glycolytic process"/>
    <property type="evidence" value="ECO:0007669"/>
    <property type="project" value="UniProtKB-UniPathway"/>
</dbReference>
<gene>
    <name evidence="13" type="ORF">OBBRIDRAFT_794937</name>
</gene>
<dbReference type="PRINTS" id="PR00148">
    <property type="entry name" value="ENOLASE"/>
</dbReference>
<dbReference type="GO" id="GO:0000015">
    <property type="term" value="C:phosphopyruvate hydratase complex"/>
    <property type="evidence" value="ECO:0007669"/>
    <property type="project" value="InterPro"/>
</dbReference>
<dbReference type="Gene3D" id="3.30.390.10">
    <property type="entry name" value="Enolase-like, N-terminal domain"/>
    <property type="match status" value="1"/>
</dbReference>
<accession>A0A8E2AVC8</accession>
<dbReference type="AlphaFoldDB" id="A0A8E2AVC8"/>
<comment type="similarity">
    <text evidence="2">Belongs to the enolase family.</text>
</comment>
<feature type="active site" description="Proton acceptor" evidence="8">
    <location>
        <position position="345"/>
    </location>
</feature>
<feature type="domain" description="Enolase N-terminal" evidence="12">
    <location>
        <begin position="3"/>
        <end position="134"/>
    </location>
</feature>
<evidence type="ECO:0000256" key="7">
    <source>
        <dbReference type="ARBA" id="ARBA00048333"/>
    </source>
</evidence>
<proteinExistence type="inferred from homology"/>
<dbReference type="InterPro" id="IPR020811">
    <property type="entry name" value="Enolase_N"/>
</dbReference>
<dbReference type="GO" id="GO:0000287">
    <property type="term" value="F:magnesium ion binding"/>
    <property type="evidence" value="ECO:0007669"/>
    <property type="project" value="InterPro"/>
</dbReference>
<dbReference type="Pfam" id="PF00113">
    <property type="entry name" value="Enolase_C"/>
    <property type="match status" value="1"/>
</dbReference>
<feature type="binding site" evidence="9">
    <location>
        <position position="295"/>
    </location>
    <ligand>
        <name>substrate</name>
    </ligand>
</feature>
<dbReference type="OrthoDB" id="1739814at2759"/>
<dbReference type="PANTHER" id="PTHR11902:SF1">
    <property type="entry name" value="ENOLASE"/>
    <property type="match status" value="1"/>
</dbReference>
<name>A0A8E2AVC8_9APHY</name>
<evidence type="ECO:0000313" key="13">
    <source>
        <dbReference type="EMBL" id="OCH88769.1"/>
    </source>
</evidence>
<dbReference type="InterPro" id="IPR000941">
    <property type="entry name" value="Enolase"/>
</dbReference>
<comment type="catalytic activity">
    <reaction evidence="7">
        <text>(2R)-2-phosphoglycerate = phosphoenolpyruvate + H2O</text>
        <dbReference type="Rhea" id="RHEA:10164"/>
        <dbReference type="ChEBI" id="CHEBI:15377"/>
        <dbReference type="ChEBI" id="CHEBI:58289"/>
        <dbReference type="ChEBI" id="CHEBI:58702"/>
        <dbReference type="EC" id="4.2.1.11"/>
    </reaction>
</comment>
<evidence type="ECO:0000259" key="12">
    <source>
        <dbReference type="SMART" id="SM01193"/>
    </source>
</evidence>
<dbReference type="NCBIfam" id="TIGR01060">
    <property type="entry name" value="eno"/>
    <property type="match status" value="1"/>
</dbReference>
<dbReference type="EC" id="4.2.1.11" evidence="3"/>
<keyword evidence="10" id="KW-0479">Metal-binding</keyword>
<reference evidence="13 14" key="1">
    <citation type="submission" date="2016-07" db="EMBL/GenBank/DDBJ databases">
        <title>Draft genome of the white-rot fungus Obba rivulosa 3A-2.</title>
        <authorList>
            <consortium name="DOE Joint Genome Institute"/>
            <person name="Miettinen O."/>
            <person name="Riley R."/>
            <person name="Acob R."/>
            <person name="Barry K."/>
            <person name="Cullen D."/>
            <person name="De Vries R."/>
            <person name="Hainaut M."/>
            <person name="Hatakka A."/>
            <person name="Henrissat B."/>
            <person name="Hilden K."/>
            <person name="Kuo R."/>
            <person name="Labutti K."/>
            <person name="Lipzen A."/>
            <person name="Makela M.R."/>
            <person name="Sandor L."/>
            <person name="Spatafora J.W."/>
            <person name="Grigoriev I.V."/>
            <person name="Hibbett D.S."/>
        </authorList>
    </citation>
    <scope>NUCLEOTIDE SEQUENCE [LARGE SCALE GENOMIC DNA]</scope>
    <source>
        <strain evidence="13 14">3A-2</strain>
    </source>
</reference>
<evidence type="ECO:0000256" key="4">
    <source>
        <dbReference type="ARBA" id="ARBA00022842"/>
    </source>
</evidence>
<feature type="binding site" evidence="9">
    <location>
        <begin position="372"/>
        <end position="375"/>
    </location>
    <ligand>
        <name>substrate</name>
    </ligand>
</feature>
<dbReference type="HAMAP" id="MF_00318">
    <property type="entry name" value="Enolase"/>
    <property type="match status" value="1"/>
</dbReference>
<evidence type="ECO:0000256" key="9">
    <source>
        <dbReference type="PIRSR" id="PIRSR001400-2"/>
    </source>
</evidence>
<dbReference type="Pfam" id="PF03952">
    <property type="entry name" value="Enolase_N"/>
    <property type="match status" value="1"/>
</dbReference>
<comment type="pathway">
    <text evidence="1">Carbohydrate degradation; glycolysis; pyruvate from D-glyceraldehyde 3-phosphate: step 4/5.</text>
</comment>
<evidence type="ECO:0000256" key="3">
    <source>
        <dbReference type="ARBA" id="ARBA00012058"/>
    </source>
</evidence>
<dbReference type="Proteomes" id="UP000250043">
    <property type="component" value="Unassembled WGS sequence"/>
</dbReference>
<dbReference type="Gene3D" id="3.20.20.120">
    <property type="entry name" value="Enolase-like C-terminal domain"/>
    <property type="match status" value="1"/>
</dbReference>
<evidence type="ECO:0000256" key="2">
    <source>
        <dbReference type="ARBA" id="ARBA00009604"/>
    </source>
</evidence>
<dbReference type="InterPro" id="IPR020810">
    <property type="entry name" value="Enolase_C"/>
</dbReference>
<feature type="binding site" evidence="9">
    <location>
        <position position="159"/>
    </location>
    <ligand>
        <name>substrate</name>
    </ligand>
</feature>
<dbReference type="FunFam" id="3.20.20.120:FF:000002">
    <property type="entry name" value="Enolase 1"/>
    <property type="match status" value="1"/>
</dbReference>
<dbReference type="PANTHER" id="PTHR11902">
    <property type="entry name" value="ENOLASE"/>
    <property type="match status" value="1"/>
</dbReference>
<feature type="binding site" evidence="9">
    <location>
        <position position="396"/>
    </location>
    <ligand>
        <name>substrate</name>
    </ligand>
</feature>
<organism evidence="13 14">
    <name type="scientific">Obba rivulosa</name>
    <dbReference type="NCBI Taxonomy" id="1052685"/>
    <lineage>
        <taxon>Eukaryota</taxon>
        <taxon>Fungi</taxon>
        <taxon>Dikarya</taxon>
        <taxon>Basidiomycota</taxon>
        <taxon>Agaricomycotina</taxon>
        <taxon>Agaricomycetes</taxon>
        <taxon>Polyporales</taxon>
        <taxon>Gelatoporiaceae</taxon>
        <taxon>Obba</taxon>
    </lineage>
</organism>
<dbReference type="InterPro" id="IPR029017">
    <property type="entry name" value="Enolase-like_N"/>
</dbReference>
<feature type="binding site" evidence="9">
    <location>
        <position position="320"/>
    </location>
    <ligand>
        <name>substrate</name>
    </ligand>
</feature>
<feature type="binding site" evidence="10">
    <location>
        <position position="246"/>
    </location>
    <ligand>
        <name>Mg(2+)</name>
        <dbReference type="ChEBI" id="CHEBI:18420"/>
    </ligand>
</feature>
<dbReference type="SMART" id="SM01193">
    <property type="entry name" value="Enolase_N"/>
    <property type="match status" value="1"/>
</dbReference>
<sequence length="442" mass="47003">MSVTEVHARQIFDSRGSPTVEVDLFTAKGCFRASVPSGASTGAHEAVELRDGDEAHYHGKGVLKAVANVNDTIGPALAKSGLQVTAQKDVDGFLATLDGTPRKAKLGANAILGVSMAVAMAGAAEKGVPLYQHLAELAGGPRPSVLPTPAFNVINGGAHAGNRLAFQEFKICPTGATSFAEAMKIGTETYHTLKKVLTAQYGIDAANVADEGGFAPNLTTPEEALDLLCEAIKRAGYDGQVKIAIDPAASGFYKDGKYDLDFKNPDSDPSKWLSSADLADLYHGLVVKYPILSIEDPFNEDDWEAWTYFMKQSEIQVIGDDLLATNVQRVQTAIERKACNCLLLKVNQIGTVSESIQAAQLAESNGWSVMVSHRSGETEDTFIADLVVALGVGQIKSGAPARSERVAKYNQLLRIEEELKSSTYAGVKAFSTGDIPRAALTI</sequence>
<dbReference type="InterPro" id="IPR020809">
    <property type="entry name" value="Enolase_CS"/>
</dbReference>
<dbReference type="SMART" id="SM01192">
    <property type="entry name" value="Enolase_C"/>
    <property type="match status" value="1"/>
</dbReference>
<protein>
    <recommendedName>
        <fullName evidence="3">phosphopyruvate hydratase</fullName>
        <ecNumber evidence="3">4.2.1.11</ecNumber>
    </recommendedName>
</protein>
<dbReference type="SUPFAM" id="SSF54826">
    <property type="entry name" value="Enolase N-terminal domain-like"/>
    <property type="match status" value="1"/>
</dbReference>
<evidence type="ECO:0000259" key="11">
    <source>
        <dbReference type="SMART" id="SM01192"/>
    </source>
</evidence>
<evidence type="ECO:0000256" key="10">
    <source>
        <dbReference type="PIRSR" id="PIRSR001400-3"/>
    </source>
</evidence>
<evidence type="ECO:0000256" key="1">
    <source>
        <dbReference type="ARBA" id="ARBA00005031"/>
    </source>
</evidence>
<evidence type="ECO:0000256" key="8">
    <source>
        <dbReference type="PIRSR" id="PIRSR001400-1"/>
    </source>
</evidence>
<evidence type="ECO:0000256" key="6">
    <source>
        <dbReference type="ARBA" id="ARBA00023239"/>
    </source>
</evidence>
<evidence type="ECO:0000313" key="14">
    <source>
        <dbReference type="Proteomes" id="UP000250043"/>
    </source>
</evidence>
<dbReference type="PROSITE" id="PS00164">
    <property type="entry name" value="ENOLASE"/>
    <property type="match status" value="1"/>
</dbReference>
<feature type="binding site" evidence="10">
    <location>
        <position position="295"/>
    </location>
    <ligand>
        <name>Mg(2+)</name>
        <dbReference type="ChEBI" id="CHEBI:18420"/>
    </ligand>
</feature>
<evidence type="ECO:0000256" key="5">
    <source>
        <dbReference type="ARBA" id="ARBA00023152"/>
    </source>
</evidence>
<dbReference type="SUPFAM" id="SSF51604">
    <property type="entry name" value="Enolase C-terminal domain-like"/>
    <property type="match status" value="1"/>
</dbReference>
<dbReference type="SFLD" id="SFLDS00001">
    <property type="entry name" value="Enolase"/>
    <property type="match status" value="1"/>
</dbReference>
<dbReference type="EMBL" id="KV722444">
    <property type="protein sequence ID" value="OCH88769.1"/>
    <property type="molecule type" value="Genomic_DNA"/>
</dbReference>
<dbReference type="UniPathway" id="UPA00109">
    <property type="reaction ID" value="UER00187"/>
</dbReference>